<feature type="compositionally biased region" description="Acidic residues" evidence="2">
    <location>
        <begin position="208"/>
        <end position="218"/>
    </location>
</feature>
<reference evidence="4 5" key="1">
    <citation type="submission" date="2018-08" db="EMBL/GenBank/DDBJ databases">
        <title>Genomic investigation of the strawberry pathogen Phytophthora fragariae indicates pathogenicity is determined by transcriptional variation in three key races.</title>
        <authorList>
            <person name="Adams T.M."/>
            <person name="Armitage A.D."/>
            <person name="Sobczyk M.K."/>
            <person name="Bates H.J."/>
            <person name="Dunwell J.M."/>
            <person name="Nellist C.F."/>
            <person name="Harrison R.J."/>
        </authorList>
    </citation>
    <scope>NUCLEOTIDE SEQUENCE [LARGE SCALE GENOMIC DNA]</scope>
    <source>
        <strain evidence="4 5">NOV-9</strain>
    </source>
</reference>
<name>A0A6A3ECL9_9STRA</name>
<dbReference type="PANTHER" id="PTHR14095:SF0">
    <property type="entry name" value="MIP22305P"/>
    <property type="match status" value="1"/>
</dbReference>
<dbReference type="InterPro" id="IPR041534">
    <property type="entry name" value="EF-hand_13"/>
</dbReference>
<feature type="domain" description="EF-hand" evidence="3">
    <location>
        <begin position="507"/>
        <end position="542"/>
    </location>
</feature>
<dbReference type="GO" id="GO:0005509">
    <property type="term" value="F:calcium ion binding"/>
    <property type="evidence" value="ECO:0007669"/>
    <property type="project" value="InterPro"/>
</dbReference>
<comment type="caution">
    <text evidence="4">The sequence shown here is derived from an EMBL/GenBank/DDBJ whole genome shotgun (WGS) entry which is preliminary data.</text>
</comment>
<dbReference type="GO" id="GO:0019888">
    <property type="term" value="F:protein phosphatase regulator activity"/>
    <property type="evidence" value="ECO:0007669"/>
    <property type="project" value="TreeGrafter"/>
</dbReference>
<feature type="compositionally biased region" description="Low complexity" evidence="2">
    <location>
        <begin position="107"/>
        <end position="118"/>
    </location>
</feature>
<evidence type="ECO:0000259" key="3">
    <source>
        <dbReference type="PROSITE" id="PS50222"/>
    </source>
</evidence>
<dbReference type="Gene3D" id="1.10.238.220">
    <property type="match status" value="1"/>
</dbReference>
<feature type="compositionally biased region" description="Basic and acidic residues" evidence="2">
    <location>
        <begin position="784"/>
        <end position="801"/>
    </location>
</feature>
<gene>
    <name evidence="4" type="ORF">PF009_g18566</name>
</gene>
<feature type="compositionally biased region" description="Low complexity" evidence="2">
    <location>
        <begin position="665"/>
        <end position="676"/>
    </location>
</feature>
<sequence length="801" mass="89306">MTLEVEASDAAMASPTSSSGTGPESLRLSEIESAHLCPAGRMKMEELFRQWLNVDGTKEMIQTMVADLRQGKELNLDALLATAGAAGSGSDSPSRSPKRPPNYQQFGLLSPGSAGSPSARRRHQHLVSLFGEELHNAAAAVAAAAAVETDAAKMEQVEAVPTPPSDDVDMSAGESEAASDNNEEEASAENQEEPAAPVEEAPIAPPTDADESMEEEQEQQVVDDAPKAEEPAAVAEPDHPMAEETPNQAQIPKFYTPGEVRRGRLRGLSTDALARKVSDIEARFREFPEGMKVEDFVAITKDLCGFPSFFNAPFFRRILATCEAAGETTPKPPSSPAAEDAASPTSADGGAAPQRITKDMFQSYWMREMAPCDSVERFFRVVKQPKNDFIERDDFAPFLHELLKYHPGLEFLGGTPEFQEKYALTVVLRRSNLISAFNTVDEEEDINKVNSYFSYEHFYVLYCKFWELDTDHDFLLSPDDLTLTAEEKKKMSYEDFIYFMLSEEDKANPVSIRYWFELIDTNEDGVLRADEMRVFYRHQIHRMECLGHEVVPFEDILCQMSDLLHPEKEGEFYHTDFIRPDKIRVSGVFFNVLFNLSKFIEFEQRDPFLLRQQLAEPELTDWDRYARAEYARLAMEEESRDEDTAMDIDTMDGWYVSDEQDDAAEGSSSSSDGAAEPPFISPLEDGGRRTRPCRRKTTKIKLVDAVVAQLERLDLRLALGPVAVEVGQAVLQLVVVLVAAVALDQLVYVQILAEVALAAGVQPCHGHGCLGERRAHEAYTPSESKMRTGEIDTRTEKLPFK</sequence>
<dbReference type="Gene3D" id="1.10.238.10">
    <property type="entry name" value="EF-hand"/>
    <property type="match status" value="1"/>
</dbReference>
<dbReference type="Pfam" id="PF17958">
    <property type="entry name" value="EF-hand_13"/>
    <property type="match status" value="1"/>
</dbReference>
<feature type="compositionally biased region" description="Low complexity" evidence="2">
    <location>
        <begin position="336"/>
        <end position="347"/>
    </location>
</feature>
<feature type="compositionally biased region" description="Low complexity" evidence="2">
    <location>
        <begin position="14"/>
        <end position="23"/>
    </location>
</feature>
<evidence type="ECO:0000313" key="5">
    <source>
        <dbReference type="Proteomes" id="UP000429523"/>
    </source>
</evidence>
<evidence type="ECO:0000256" key="1">
    <source>
        <dbReference type="ARBA" id="ARBA00022723"/>
    </source>
</evidence>
<keyword evidence="1" id="KW-0479">Metal-binding</keyword>
<feature type="compositionally biased region" description="Low complexity" evidence="2">
    <location>
        <begin position="193"/>
        <end position="202"/>
    </location>
</feature>
<evidence type="ECO:0000256" key="2">
    <source>
        <dbReference type="SAM" id="MobiDB-lite"/>
    </source>
</evidence>
<feature type="region of interest" description="Disordered" evidence="2">
    <location>
        <begin position="780"/>
        <end position="801"/>
    </location>
</feature>
<dbReference type="InterPro" id="IPR011992">
    <property type="entry name" value="EF-hand-dom_pair"/>
</dbReference>
<dbReference type="InterPro" id="IPR002048">
    <property type="entry name" value="EF_hand_dom"/>
</dbReference>
<feature type="compositionally biased region" description="Acidic residues" evidence="2">
    <location>
        <begin position="181"/>
        <end position="192"/>
    </location>
</feature>
<feature type="compositionally biased region" description="Low complexity" evidence="2">
    <location>
        <begin position="171"/>
        <end position="180"/>
    </location>
</feature>
<dbReference type="Pfam" id="PF13499">
    <property type="entry name" value="EF-hand_7"/>
    <property type="match status" value="1"/>
</dbReference>
<dbReference type="PANTHER" id="PTHR14095">
    <property type="entry name" value="PHOSPHATASE 2A REGULATORY SUBUNIT-RELATED"/>
    <property type="match status" value="1"/>
</dbReference>
<feature type="region of interest" description="Disordered" evidence="2">
    <location>
        <begin position="660"/>
        <end position="691"/>
    </location>
</feature>
<accession>A0A6A3ECL9</accession>
<dbReference type="Proteomes" id="UP000429523">
    <property type="component" value="Unassembled WGS sequence"/>
</dbReference>
<proteinExistence type="predicted"/>
<evidence type="ECO:0000313" key="4">
    <source>
        <dbReference type="EMBL" id="KAE8931369.1"/>
    </source>
</evidence>
<dbReference type="EMBL" id="QXGF01001250">
    <property type="protein sequence ID" value="KAE8931369.1"/>
    <property type="molecule type" value="Genomic_DNA"/>
</dbReference>
<protein>
    <recommendedName>
        <fullName evidence="3">EF-hand domain-containing protein</fullName>
    </recommendedName>
</protein>
<feature type="region of interest" description="Disordered" evidence="2">
    <location>
        <begin position="84"/>
        <end position="121"/>
    </location>
</feature>
<feature type="region of interest" description="Disordered" evidence="2">
    <location>
        <begin position="1"/>
        <end position="26"/>
    </location>
</feature>
<dbReference type="GO" id="GO:0000159">
    <property type="term" value="C:protein phosphatase type 2A complex"/>
    <property type="evidence" value="ECO:0007669"/>
    <property type="project" value="TreeGrafter"/>
</dbReference>
<feature type="compositionally biased region" description="Basic and acidic residues" evidence="2">
    <location>
        <begin position="224"/>
        <end position="242"/>
    </location>
</feature>
<dbReference type="AlphaFoldDB" id="A0A6A3ECL9"/>
<organism evidence="4 5">
    <name type="scientific">Phytophthora fragariae</name>
    <dbReference type="NCBI Taxonomy" id="53985"/>
    <lineage>
        <taxon>Eukaryota</taxon>
        <taxon>Sar</taxon>
        <taxon>Stramenopiles</taxon>
        <taxon>Oomycota</taxon>
        <taxon>Peronosporomycetes</taxon>
        <taxon>Peronosporales</taxon>
        <taxon>Peronosporaceae</taxon>
        <taxon>Phytophthora</taxon>
    </lineage>
</organism>
<feature type="region of interest" description="Disordered" evidence="2">
    <location>
        <begin position="154"/>
        <end position="254"/>
    </location>
</feature>
<dbReference type="SUPFAM" id="SSF47473">
    <property type="entry name" value="EF-hand"/>
    <property type="match status" value="2"/>
</dbReference>
<dbReference type="PROSITE" id="PS50222">
    <property type="entry name" value="EF_HAND_2"/>
    <property type="match status" value="1"/>
</dbReference>
<feature type="region of interest" description="Disordered" evidence="2">
    <location>
        <begin position="326"/>
        <end position="353"/>
    </location>
</feature>